<dbReference type="SUPFAM" id="SSF74853">
    <property type="entry name" value="Lamin A/C globular tail domain"/>
    <property type="match status" value="3"/>
</dbReference>
<dbReference type="PANTHER" id="PTHR43308:SF5">
    <property type="entry name" value="S-LAYER PROTEIN _ PEPTIDOGLYCAN ENDO-BETA-N-ACETYLGLUCOSAMINIDASE"/>
    <property type="match status" value="1"/>
</dbReference>
<proteinExistence type="predicted"/>
<dbReference type="InterPro" id="IPR051465">
    <property type="entry name" value="Cell_Envelope_Struct_Comp"/>
</dbReference>
<dbReference type="InterPro" id="IPR001119">
    <property type="entry name" value="SLH_dom"/>
</dbReference>
<feature type="chain" id="PRO_5046310522" evidence="2">
    <location>
        <begin position="23"/>
        <end position="1755"/>
    </location>
</feature>
<dbReference type="PANTHER" id="PTHR43308">
    <property type="entry name" value="OUTER MEMBRANE PROTEIN ALPHA-RELATED"/>
    <property type="match status" value="1"/>
</dbReference>
<dbReference type="Pfam" id="PF00041">
    <property type="entry name" value="fn3"/>
    <property type="match status" value="1"/>
</dbReference>
<keyword evidence="7" id="KW-1185">Reference proteome</keyword>
<feature type="domain" description="SLH" evidence="4">
    <location>
        <begin position="1639"/>
        <end position="1698"/>
    </location>
</feature>
<dbReference type="RefSeq" id="WP_258211391.1">
    <property type="nucleotide sequence ID" value="NZ_JANQBD010000001.1"/>
</dbReference>
<dbReference type="PROSITE" id="PS51272">
    <property type="entry name" value="SLH"/>
    <property type="match status" value="3"/>
</dbReference>
<feature type="compositionally biased region" description="Low complexity" evidence="1">
    <location>
        <begin position="1374"/>
        <end position="1400"/>
    </location>
</feature>
<dbReference type="InterPro" id="IPR036116">
    <property type="entry name" value="FN3_sf"/>
</dbReference>
<dbReference type="Pfam" id="PF02368">
    <property type="entry name" value="Big_2"/>
    <property type="match status" value="1"/>
</dbReference>
<dbReference type="CDD" id="cd00063">
    <property type="entry name" value="FN3"/>
    <property type="match status" value="2"/>
</dbReference>
<dbReference type="PROSITE" id="PS51841">
    <property type="entry name" value="LTD"/>
    <property type="match status" value="3"/>
</dbReference>
<dbReference type="Gene3D" id="2.60.40.1260">
    <property type="entry name" value="Lamin Tail domain"/>
    <property type="match status" value="1"/>
</dbReference>
<comment type="caution">
    <text evidence="6">The sequence shown here is derived from an EMBL/GenBank/DDBJ whole genome shotgun (WGS) entry which is preliminary data.</text>
</comment>
<dbReference type="Proteomes" id="UP001300012">
    <property type="component" value="Unassembled WGS sequence"/>
</dbReference>
<dbReference type="InterPro" id="IPR001322">
    <property type="entry name" value="Lamin_tail_dom"/>
</dbReference>
<dbReference type="Pfam" id="PF00395">
    <property type="entry name" value="SLH"/>
    <property type="match status" value="3"/>
</dbReference>
<dbReference type="SUPFAM" id="SSF49373">
    <property type="entry name" value="Invasin/intimin cell-adhesion fragments"/>
    <property type="match status" value="1"/>
</dbReference>
<keyword evidence="2" id="KW-0732">Signal</keyword>
<evidence type="ECO:0000256" key="2">
    <source>
        <dbReference type="SAM" id="SignalP"/>
    </source>
</evidence>
<dbReference type="PROSITE" id="PS50853">
    <property type="entry name" value="FN3"/>
    <property type="match status" value="2"/>
</dbReference>
<evidence type="ECO:0000313" key="7">
    <source>
        <dbReference type="Proteomes" id="UP001300012"/>
    </source>
</evidence>
<dbReference type="SUPFAM" id="SSF49265">
    <property type="entry name" value="Fibronectin type III"/>
    <property type="match status" value="1"/>
</dbReference>
<evidence type="ECO:0000259" key="5">
    <source>
        <dbReference type="PROSITE" id="PS51841"/>
    </source>
</evidence>
<dbReference type="InterPro" id="IPR003343">
    <property type="entry name" value="Big_2"/>
</dbReference>
<dbReference type="InterPro" id="IPR003961">
    <property type="entry name" value="FN3_dom"/>
</dbReference>
<dbReference type="EMBL" id="JANQBD010000001">
    <property type="protein sequence ID" value="MCR8629774.1"/>
    <property type="molecule type" value="Genomic_DNA"/>
</dbReference>
<feature type="region of interest" description="Disordered" evidence="1">
    <location>
        <begin position="1374"/>
        <end position="1405"/>
    </location>
</feature>
<feature type="domain" description="Fibronectin type-III" evidence="3">
    <location>
        <begin position="223"/>
        <end position="310"/>
    </location>
</feature>
<dbReference type="SMART" id="SM00635">
    <property type="entry name" value="BID_2"/>
    <property type="match status" value="1"/>
</dbReference>
<dbReference type="InterPro" id="IPR013783">
    <property type="entry name" value="Ig-like_fold"/>
</dbReference>
<evidence type="ECO:0000259" key="4">
    <source>
        <dbReference type="PROSITE" id="PS51272"/>
    </source>
</evidence>
<feature type="domain" description="LTD" evidence="5">
    <location>
        <begin position="32"/>
        <end position="181"/>
    </location>
</feature>
<feature type="domain" description="SLH" evidence="4">
    <location>
        <begin position="1700"/>
        <end position="1755"/>
    </location>
</feature>
<gene>
    <name evidence="6" type="ORF">NV381_01035</name>
</gene>
<feature type="domain" description="LTD" evidence="5">
    <location>
        <begin position="657"/>
        <end position="813"/>
    </location>
</feature>
<evidence type="ECO:0000259" key="3">
    <source>
        <dbReference type="PROSITE" id="PS50853"/>
    </source>
</evidence>
<feature type="domain" description="LTD" evidence="5">
    <location>
        <begin position="390"/>
        <end position="545"/>
    </location>
</feature>
<feature type="signal peptide" evidence="2">
    <location>
        <begin position="1"/>
        <end position="22"/>
    </location>
</feature>
<dbReference type="SMART" id="SM00060">
    <property type="entry name" value="FN3"/>
    <property type="match status" value="4"/>
</dbReference>
<evidence type="ECO:0000256" key="1">
    <source>
        <dbReference type="SAM" id="MobiDB-lite"/>
    </source>
</evidence>
<dbReference type="InterPro" id="IPR036415">
    <property type="entry name" value="Lamin_tail_dom_sf"/>
</dbReference>
<dbReference type="InterPro" id="IPR008964">
    <property type="entry name" value="Invasin/intimin_cell_adhesion"/>
</dbReference>
<protein>
    <submittedName>
        <fullName evidence="6">Lamin tail domain-containing protein</fullName>
    </submittedName>
</protein>
<feature type="domain" description="SLH" evidence="4">
    <location>
        <begin position="1575"/>
        <end position="1638"/>
    </location>
</feature>
<feature type="domain" description="Fibronectin type-III" evidence="3">
    <location>
        <begin position="312"/>
        <end position="401"/>
    </location>
</feature>
<reference evidence="6 7" key="1">
    <citation type="submission" date="2022-08" db="EMBL/GenBank/DDBJ databases">
        <title>Paenibacillus endoradicis sp. nov., Paenibacillus radicibacter sp. nov and Paenibacillus pararadicis sp. nov., three cold-adapted plant growth-promoting bacteria isolated from root of Larix gmelinii in Great Khingan.</title>
        <authorList>
            <person name="Xue H."/>
        </authorList>
    </citation>
    <scope>NUCLEOTIDE SEQUENCE [LARGE SCALE GENOMIC DNA]</scope>
    <source>
        <strain evidence="6 7">N5-1-1-5</strain>
    </source>
</reference>
<name>A0ABT1YBL0_9BACL</name>
<accession>A0ABT1YBL0</accession>
<dbReference type="Pfam" id="PF00932">
    <property type="entry name" value="LTD"/>
    <property type="match status" value="2"/>
</dbReference>
<organism evidence="6 7">
    <name type="scientific">Paenibacillus radicis</name>
    <name type="common">ex Xue et al. 2023</name>
    <dbReference type="NCBI Taxonomy" id="2972489"/>
    <lineage>
        <taxon>Bacteria</taxon>
        <taxon>Bacillati</taxon>
        <taxon>Bacillota</taxon>
        <taxon>Bacilli</taxon>
        <taxon>Bacillales</taxon>
        <taxon>Paenibacillaceae</taxon>
        <taxon>Paenibacillus</taxon>
    </lineage>
</organism>
<evidence type="ECO:0000313" key="6">
    <source>
        <dbReference type="EMBL" id="MCR8629774.1"/>
    </source>
</evidence>
<dbReference type="Gene3D" id="2.60.40.10">
    <property type="entry name" value="Immunoglobulins"/>
    <property type="match status" value="4"/>
</dbReference>
<dbReference type="Gene3D" id="2.60.40.1080">
    <property type="match status" value="1"/>
</dbReference>
<sequence length="1755" mass="187312">MKHKFKQAVVTSAAMSLFAASALIGIPAVPVAPAAAAPSAPAVLITELVPDSINVSANDAYEYVELYNATDQAVKLSGYKLRGKIAGVSQWEGTLSGNVSIPPRETILIWTQNTTITSLGLKRDQFRSNYGISASDLPDNRIHILQNVSGLYNGSPTQQNVSISLVNPLGNEIVSATYFIDGQDDTFENKGISFKEPSSGIAMVHNGGNKTATPGRIASDEVPGTAPSDAIAVGGDRSLTLSWTPNNDSNVKGYRIYSQDGLPSASVTNATYTFTGMTNGTDYMFTLSSVYNDGHVSPASLPVSGRAGIPAIPANTTGLQALPRDGAIRLSWDASPGGDVSGYRIYKNGVPLPNLVTGSSYAVPGLTNGQSVTFAVYTVNQTGLMSAKPAVVAQKPQAAPSFLVTEMTPNSKNIDYKTGGTDAFEFIELHNTTSTPINIKGFKLKYSAVTDPYPITEDKIVEPQGTFIIWFKNTNVQQVGLTEFNLAYGSSITEDKLFVIVNGGMSNTAARGVKFLDPDNKVLTDTTYNVEDVGESISANFIPNRSNGVVSTERFSAQANPGYLYPVQKIADPADTTAPAMPSSIQVTAGVGGVKVAWSDMLEPDVAYVFVYVDGVVKSKLLMPQSEAIIEGLENEKAVSLQVSAVDTAGRESVRTTPIVATPTADAMPALLITEVVPDTWNTEPLESRDVYDAYEFVELYNPHSQPLDLNGKTVRFTQPDDALKSWSWTFNKPTLIEPRKTLQFWVRPNGLNYLKADGFNFFYYGFQEAKYVPESAFVYGDGAGGLANGGGIIDIVEPNGTVLVSATYTAGQFLEKKGITYAYPMFGGNVMRISGLQQTGTPGVVGSTQIPRESFSDQIAPAAPAGFQVEPGPGSATINWLPNVESDLAGYKLYMNDQLELTLPAAAVSYKMPALLGEVATKFELSAIDQSGNESTRVSATIKPTYMLMTQVERDPSPANALTHSRYQAAWDIGEKGPIIPGLVQGHVPQGMSYYKDDQREWLLMAAYHYSGDPSTLAVVDAKTGVLVKYVNLKNPDGTIYTGHAGGVAVSRENVWLSSGKKMYRMPIQTLIDSADQGFAQFADSFGVVTNSSFTAYDNGMLWVGEYSNPPAYTTDPSHQLQNRYGETHLSWIAGYELDSRDQLPSGTPSFREESMDKFIPKYVISIGDKIQGIEFNKGEILLTYNQGRSYNSILRYTMPQVSDLSTKNAQTMIGGVTVPVWLLDGVNKTGSINIPTGAENMFIRNVNGADHLYINFESGANHSRYMSAYSMDRLLDLNLDQLRLYDTRTLAGVPQELKTGAEAQASVLANRGKNAAENVTSSYTWVSSEPSIVEVTANGHIRGIRPGTATITGTSGESVLKASIAVAAVQSNHSTSSGSGSGNSGVLPTNPTIPTNNPAQQHVTPDEIKAGNGAVKLKLAAGKTELAISESLLKQMNGSSLEIEQGNSSLVVAAEALKAAAASIKAAEGSEGQIIVTLKPTSASLESKEYKAASGALSFGLSVVNPDGIQATLEQLDSSAEVKIKVEAMRDSRLLGLYSFNADGSLGYIGGKIKDGMLTAQLTGFGTYVVLEYSKSYSDVPPGNWAHEALQVLAAKHVAEGIAPDTFAPNKPISRAEFTALLVRAFELPSSNGVAGFTDVASDAWYNEAVGAAAANGLIQGVEPGRFAPNEPVSREQMAVLLVRAWERKIALIEPSKGSEFKDSAIISNWAADAVSKARSAGLLSGKEGDRFDPTSAATRAESAQAIFNALFK</sequence>